<name>A0A2A6E2S9_9BACL</name>
<evidence type="ECO:0000313" key="1">
    <source>
        <dbReference type="EMBL" id="PDO11067.1"/>
    </source>
</evidence>
<evidence type="ECO:0000313" key="2">
    <source>
        <dbReference type="Proteomes" id="UP000243688"/>
    </source>
</evidence>
<reference evidence="1 2" key="1">
    <citation type="submission" date="2016-12" db="EMBL/GenBank/DDBJ databases">
        <title>Candidatus Reconcilibacillus cellulovorans genome.</title>
        <authorList>
            <person name="Kolinko S."/>
            <person name="Wu Y.-W."/>
            <person name="Tachea F."/>
            <person name="Denzel E."/>
            <person name="Hiras J."/>
            <person name="Baecker N."/>
            <person name="Chan L.J."/>
            <person name="Eichorst S.A."/>
            <person name="Frey D."/>
            <person name="Adams P.D."/>
            <person name="Pray T."/>
            <person name="Tanjore D."/>
            <person name="Petzold C.J."/>
            <person name="Gladden J.M."/>
            <person name="Simmons B.A."/>
            <person name="Singer S.W."/>
        </authorList>
    </citation>
    <scope>NUCLEOTIDE SEQUENCE [LARGE SCALE GENOMIC DNA]</scope>
    <source>
        <strain evidence="1">JTherm</strain>
    </source>
</reference>
<protein>
    <submittedName>
        <fullName evidence="1">Uncharacterized protein</fullName>
    </submittedName>
</protein>
<dbReference type="AlphaFoldDB" id="A0A2A6E2S9"/>
<gene>
    <name evidence="1" type="ORF">BLM47_04195</name>
</gene>
<proteinExistence type="predicted"/>
<dbReference type="Proteomes" id="UP000243688">
    <property type="component" value="Unassembled WGS sequence"/>
</dbReference>
<organism evidence="1 2">
    <name type="scientific">Candidatus Reconcilbacillus cellulovorans</name>
    <dbReference type="NCBI Taxonomy" id="1906605"/>
    <lineage>
        <taxon>Bacteria</taxon>
        <taxon>Bacillati</taxon>
        <taxon>Bacillota</taxon>
        <taxon>Bacilli</taxon>
        <taxon>Bacillales</taxon>
        <taxon>Paenibacillaceae</taxon>
        <taxon>Candidatus Reconcilbacillus</taxon>
    </lineage>
</organism>
<dbReference type="EMBL" id="MOXJ01000006">
    <property type="protein sequence ID" value="PDO11067.1"/>
    <property type="molecule type" value="Genomic_DNA"/>
</dbReference>
<sequence length="174" mass="20185">MSLLSDHEELREAARVRVLENGEEEVCLESGRCGSVTLTFRRENGEYVCDGTCDVRDPNVARALGRAIAMFRADARMHRIYPSSVVTYEYERGAVKRIVERTGGSTRLIYERKEESGRLQRLFRDTTVERKIGDVMRRIDALLDQRNATPDRHARRAIDDRLRRLVEELFRLEA</sequence>
<comment type="caution">
    <text evidence="1">The sequence shown here is derived from an EMBL/GenBank/DDBJ whole genome shotgun (WGS) entry which is preliminary data.</text>
</comment>
<accession>A0A2A6E2S9</accession>